<reference evidence="12 13" key="1">
    <citation type="submission" date="2018-05" db="EMBL/GenBank/DDBJ databases">
        <title>Complete Genome Sequence of the Nonylphenol-Degrading Bacterium Sphingobium amiense DSM 16289T.</title>
        <authorList>
            <person name="Ootsuka M."/>
            <person name="Nishizawa T."/>
            <person name="Ohta H."/>
        </authorList>
    </citation>
    <scope>NUCLEOTIDE SEQUENCE [LARGE SCALE GENOMIC DNA]</scope>
    <source>
        <strain evidence="12 13">DSM 16289</strain>
    </source>
</reference>
<comment type="subcellular location">
    <subcellularLocation>
        <location evidence="10">Cell inner membrane</location>
        <topology evidence="10">Multi-pass membrane protein</topology>
    </subcellularLocation>
    <subcellularLocation>
        <location evidence="1">Cell membrane</location>
        <topology evidence="1">Multi-pass membrane protein</topology>
    </subcellularLocation>
</comment>
<dbReference type="Pfam" id="PF00999">
    <property type="entry name" value="Na_H_Exchanger"/>
    <property type="match status" value="1"/>
</dbReference>
<keyword evidence="6 10" id="KW-0915">Sodium</keyword>
<feature type="transmembrane region" description="Helical" evidence="10">
    <location>
        <begin position="185"/>
        <end position="205"/>
    </location>
</feature>
<feature type="domain" description="Cation/H+ exchanger transmembrane" evidence="11">
    <location>
        <begin position="14"/>
        <end position="405"/>
    </location>
</feature>
<feature type="transmembrane region" description="Helical" evidence="10">
    <location>
        <begin position="304"/>
        <end position="325"/>
    </location>
</feature>
<dbReference type="Proteomes" id="UP000279959">
    <property type="component" value="Chromosome"/>
</dbReference>
<keyword evidence="2 10" id="KW-0813">Transport</keyword>
<name>A0A494VX71_9SPHN</name>
<evidence type="ECO:0000256" key="4">
    <source>
        <dbReference type="ARBA" id="ARBA00022692"/>
    </source>
</evidence>
<dbReference type="NCBIfam" id="TIGR00831">
    <property type="entry name" value="a_cpa1"/>
    <property type="match status" value="1"/>
</dbReference>
<sequence>MSITHRFEIVLLLISASLVLTLAARRWRLPQAGALIFGGLVLALMPGMPSLELDPDLVLVLFLPPLLLLSAYLTDWRAFRADLRIILQLAVGAVLFTTLTVGWVTHWLLPQLPWAACFALGAIVSPPDAIAAKAILKGMPLPSRTVTLLEGESLLNDATGLVLYRFAVVAALTGTFSGSGAAGSFLYLVFGGLGIGLACGLLASFATGRVFAGELGVTASFLVSWGSYILGDALGASGVLATVVCGIIMGWRQHELLDAEQRFQSQAVWEVIGFILESFIFILIGLSLRSVLSRMSLGAIASQQILFQLAAVVATVVIARFIWIVSMSYGVRAMFPALRRRDPYPAFRIPLVMSWAGMRGVVSLAAALSLPDGFPGRDFILLASFTVILVTVVVQGATLAPLVRWLGFDRAFLDDDRLIESIARRHVVAAELAALERLSADDAGVHRHPRMVEQLRFRLAAITRAIDADGALDSVRTDHFDTLLASLGAGRTELIRMFRAGEIGIDVFRVLERELDADEIRARHLLSPARSTAGARR</sequence>
<proteinExistence type="inferred from homology"/>
<organism evidence="12 13">
    <name type="scientific">Sphingobium amiense</name>
    <dbReference type="NCBI Taxonomy" id="135719"/>
    <lineage>
        <taxon>Bacteria</taxon>
        <taxon>Pseudomonadati</taxon>
        <taxon>Pseudomonadota</taxon>
        <taxon>Alphaproteobacteria</taxon>
        <taxon>Sphingomonadales</taxon>
        <taxon>Sphingomonadaceae</taxon>
        <taxon>Sphingobium</taxon>
    </lineage>
</organism>
<keyword evidence="10" id="KW-0050">Antiport</keyword>
<protein>
    <submittedName>
        <fullName evidence="12">Na+/H+ antiporter</fullName>
    </submittedName>
</protein>
<dbReference type="RefSeq" id="WP_066697828.1">
    <property type="nucleotide sequence ID" value="NZ_AP018664.1"/>
</dbReference>
<feature type="transmembrane region" description="Helical" evidence="10">
    <location>
        <begin position="158"/>
        <end position="178"/>
    </location>
</feature>
<evidence type="ECO:0000256" key="8">
    <source>
        <dbReference type="ARBA" id="ARBA00023136"/>
    </source>
</evidence>
<evidence type="ECO:0000256" key="10">
    <source>
        <dbReference type="RuleBase" id="RU366002"/>
    </source>
</evidence>
<gene>
    <name evidence="12" type="ORF">SAMIE_1004940</name>
</gene>
<keyword evidence="10" id="KW-0997">Cell inner membrane</keyword>
<evidence type="ECO:0000313" key="12">
    <source>
        <dbReference type="EMBL" id="BBD96993.1"/>
    </source>
</evidence>
<evidence type="ECO:0000259" key="11">
    <source>
        <dbReference type="Pfam" id="PF00999"/>
    </source>
</evidence>
<keyword evidence="5 10" id="KW-1133">Transmembrane helix</keyword>
<dbReference type="GO" id="GO:0015386">
    <property type="term" value="F:potassium:proton antiporter activity"/>
    <property type="evidence" value="ECO:0007669"/>
    <property type="project" value="TreeGrafter"/>
</dbReference>
<dbReference type="InterPro" id="IPR018422">
    <property type="entry name" value="Cation/H_exchanger_CPA1"/>
</dbReference>
<keyword evidence="3" id="KW-1003">Cell membrane</keyword>
<evidence type="ECO:0000256" key="1">
    <source>
        <dbReference type="ARBA" id="ARBA00004651"/>
    </source>
</evidence>
<feature type="transmembrane region" description="Helical" evidence="10">
    <location>
        <begin position="379"/>
        <end position="403"/>
    </location>
</feature>
<feature type="transmembrane region" description="Helical" evidence="10">
    <location>
        <begin position="346"/>
        <end position="367"/>
    </location>
</feature>
<comment type="similarity">
    <text evidence="10">Belongs to the monovalent cation:proton antiporter 1 (CPA1) transporter (TC 2.A.36) family.</text>
</comment>
<dbReference type="GO" id="GO:0051453">
    <property type="term" value="P:regulation of intracellular pH"/>
    <property type="evidence" value="ECO:0007669"/>
    <property type="project" value="TreeGrafter"/>
</dbReference>
<evidence type="ECO:0000256" key="3">
    <source>
        <dbReference type="ARBA" id="ARBA00022475"/>
    </source>
</evidence>
<feature type="transmembrane region" description="Helical" evidence="10">
    <location>
        <begin position="225"/>
        <end position="251"/>
    </location>
</feature>
<evidence type="ECO:0000313" key="13">
    <source>
        <dbReference type="Proteomes" id="UP000279959"/>
    </source>
</evidence>
<accession>A0A494VX71</accession>
<feature type="transmembrane region" description="Helical" evidence="10">
    <location>
        <begin position="271"/>
        <end position="292"/>
    </location>
</feature>
<dbReference type="GO" id="GO:0098719">
    <property type="term" value="P:sodium ion import across plasma membrane"/>
    <property type="evidence" value="ECO:0007669"/>
    <property type="project" value="TreeGrafter"/>
</dbReference>
<dbReference type="KEGG" id="sami:SAMIE_1004940"/>
<dbReference type="PANTHER" id="PTHR10110:SF86">
    <property type="entry name" value="SODIUM_HYDROGEN EXCHANGER 7"/>
    <property type="match status" value="1"/>
</dbReference>
<keyword evidence="13" id="KW-1185">Reference proteome</keyword>
<dbReference type="GO" id="GO:0015385">
    <property type="term" value="F:sodium:proton antiporter activity"/>
    <property type="evidence" value="ECO:0007669"/>
    <property type="project" value="InterPro"/>
</dbReference>
<comment type="caution">
    <text evidence="10">Lacks conserved residue(s) required for the propagation of feature annotation.</text>
</comment>
<keyword evidence="7 10" id="KW-0406">Ion transport</keyword>
<dbReference type="PANTHER" id="PTHR10110">
    <property type="entry name" value="SODIUM/HYDROGEN EXCHANGER"/>
    <property type="match status" value="1"/>
</dbReference>
<evidence type="ECO:0000256" key="2">
    <source>
        <dbReference type="ARBA" id="ARBA00022448"/>
    </source>
</evidence>
<dbReference type="AlphaFoldDB" id="A0A494VX71"/>
<dbReference type="InterPro" id="IPR006153">
    <property type="entry name" value="Cation/H_exchanger_TM"/>
</dbReference>
<evidence type="ECO:0000256" key="7">
    <source>
        <dbReference type="ARBA" id="ARBA00023065"/>
    </source>
</evidence>
<keyword evidence="9 10" id="KW-0739">Sodium transport</keyword>
<keyword evidence="4 10" id="KW-0812">Transmembrane</keyword>
<feature type="transmembrane region" description="Helical" evidence="10">
    <location>
        <begin position="57"/>
        <end position="73"/>
    </location>
</feature>
<dbReference type="EMBL" id="AP018664">
    <property type="protein sequence ID" value="BBD96993.1"/>
    <property type="molecule type" value="Genomic_DNA"/>
</dbReference>
<dbReference type="GO" id="GO:0005886">
    <property type="term" value="C:plasma membrane"/>
    <property type="evidence" value="ECO:0007669"/>
    <property type="project" value="UniProtKB-SubCell"/>
</dbReference>
<evidence type="ECO:0000256" key="9">
    <source>
        <dbReference type="ARBA" id="ARBA00023201"/>
    </source>
</evidence>
<keyword evidence="8 10" id="KW-0472">Membrane</keyword>
<dbReference type="Gene3D" id="6.10.140.1330">
    <property type="match status" value="1"/>
</dbReference>
<comment type="function">
    <text evidence="10">Na(+)/H(+) antiporter that extrudes sodium in exchange for external protons.</text>
</comment>
<evidence type="ECO:0000256" key="6">
    <source>
        <dbReference type="ARBA" id="ARBA00023053"/>
    </source>
</evidence>
<feature type="transmembrane region" description="Helical" evidence="10">
    <location>
        <begin position="6"/>
        <end position="25"/>
    </location>
</feature>
<dbReference type="InterPro" id="IPR004705">
    <property type="entry name" value="Cation/H_exchanger_CPA1_bac"/>
</dbReference>
<feature type="transmembrane region" description="Helical" evidence="10">
    <location>
        <begin position="85"/>
        <end position="104"/>
    </location>
</feature>
<evidence type="ECO:0000256" key="5">
    <source>
        <dbReference type="ARBA" id="ARBA00022989"/>
    </source>
</evidence>